<feature type="transmembrane region" description="Helical" evidence="1">
    <location>
        <begin position="12"/>
        <end position="29"/>
    </location>
</feature>
<proteinExistence type="predicted"/>
<accession>A0AAI8PLL4</accession>
<feature type="transmembrane region" description="Helical" evidence="1">
    <location>
        <begin position="35"/>
        <end position="54"/>
    </location>
</feature>
<feature type="transmembrane region" description="Helical" evidence="1">
    <location>
        <begin position="166"/>
        <end position="185"/>
    </location>
</feature>
<dbReference type="EMBL" id="CP032427">
    <property type="protein sequence ID" value="AYC38403.1"/>
    <property type="molecule type" value="Genomic_DNA"/>
</dbReference>
<dbReference type="RefSeq" id="WP_079075713.1">
    <property type="nucleotide sequence ID" value="NZ_CP032427.1"/>
</dbReference>
<evidence type="ECO:0000313" key="2">
    <source>
        <dbReference type="EMBL" id="AYC38403.1"/>
    </source>
</evidence>
<dbReference type="GeneID" id="91281565"/>
<gene>
    <name evidence="2" type="ORF">DWG14_02632</name>
</gene>
<dbReference type="KEGG" id="sge:DWG14_02632"/>
<organism evidence="2 3">
    <name type="scientific">Streptomyces griseorubiginosus</name>
    <dbReference type="NCBI Taxonomy" id="67304"/>
    <lineage>
        <taxon>Bacteria</taxon>
        <taxon>Bacillati</taxon>
        <taxon>Actinomycetota</taxon>
        <taxon>Actinomycetes</taxon>
        <taxon>Kitasatosporales</taxon>
        <taxon>Streptomycetaceae</taxon>
        <taxon>Streptomyces</taxon>
    </lineage>
</organism>
<feature type="transmembrane region" description="Helical" evidence="1">
    <location>
        <begin position="61"/>
        <end position="79"/>
    </location>
</feature>
<keyword evidence="1" id="KW-0472">Membrane</keyword>
<protein>
    <recommendedName>
        <fullName evidence="4">Integral-membrane protein</fullName>
    </recommendedName>
</protein>
<evidence type="ECO:0000256" key="1">
    <source>
        <dbReference type="SAM" id="Phobius"/>
    </source>
</evidence>
<sequence length="252" mass="26608">MDAGWCARTLRAAVFAAVCVLLAAVGHVMMSGCAVPWWALLAGFLATGGAGWMLADRERGLTLIVTLVVAGQTVLHWGFSLAQSAVAPTASSSAGGGMGAMPMGSMGHDMGSMDMSAMDMSSMDMSGMHAHSMSMQMHMGMSHSAHMGAGAEVGLGHWLVSGMPSLGMSGAHLVAAVLSGLWLGYGERVAYRLLRAVAGWLAAPLRLVRILPALPRRPRRLVRRTRSRWAPYRLHLVHAITTRGPPLRTAVV</sequence>
<evidence type="ECO:0000313" key="3">
    <source>
        <dbReference type="Proteomes" id="UP000265765"/>
    </source>
</evidence>
<keyword evidence="1" id="KW-0812">Transmembrane</keyword>
<dbReference type="AlphaFoldDB" id="A0AAI8PLL4"/>
<name>A0AAI8PLL4_9ACTN</name>
<reference evidence="2 3" key="1">
    <citation type="submission" date="2018-09" db="EMBL/GenBank/DDBJ databases">
        <title>Production of Trimethoprim by Streptomyces sp. 3E-1.</title>
        <authorList>
            <person name="Kang H.J."/>
            <person name="Kim S.B."/>
        </authorList>
    </citation>
    <scope>NUCLEOTIDE SEQUENCE [LARGE SCALE GENOMIC DNA]</scope>
    <source>
        <strain evidence="2 3">3E-1</strain>
    </source>
</reference>
<dbReference type="Proteomes" id="UP000265765">
    <property type="component" value="Chromosome"/>
</dbReference>
<keyword evidence="1" id="KW-1133">Transmembrane helix</keyword>
<evidence type="ECO:0008006" key="4">
    <source>
        <dbReference type="Google" id="ProtNLM"/>
    </source>
</evidence>